<dbReference type="OrthoDB" id="6344460at2759"/>
<feature type="region of interest" description="Disordered" evidence="1">
    <location>
        <begin position="102"/>
        <end position="187"/>
    </location>
</feature>
<evidence type="ECO:0000313" key="2">
    <source>
        <dbReference type="EMBL" id="CAB4030102.1"/>
    </source>
</evidence>
<sequence>MDSIKEHRRRHGDIREIFEYAEAIGIDPTKEKELLWIAREGIVAPLPPNWKPCQDPNNEIYYFNFATGESIWDHPCDDYYRGMVEEERKKLEMSGGTVSKKAVEKKNIKKKKDKKAKTLDFPDKTNKTSLGSSLGPLKTDALAPLRGQPGKGLGSSLPAPVGGLKPLNSSLGTTLGDTKGVQSLTNKSLGSLKPVGIVK</sequence>
<dbReference type="SUPFAM" id="SSF51045">
    <property type="entry name" value="WW domain"/>
    <property type="match status" value="1"/>
</dbReference>
<dbReference type="InterPro" id="IPR001202">
    <property type="entry name" value="WW_dom"/>
</dbReference>
<dbReference type="InterPro" id="IPR036020">
    <property type="entry name" value="WW_dom_sf"/>
</dbReference>
<proteinExistence type="predicted"/>
<evidence type="ECO:0000256" key="1">
    <source>
        <dbReference type="SAM" id="MobiDB-lite"/>
    </source>
</evidence>
<comment type="caution">
    <text evidence="2">The sequence shown here is derived from an EMBL/GenBank/DDBJ whole genome shotgun (WGS) entry which is preliminary data.</text>
</comment>
<evidence type="ECO:0000313" key="3">
    <source>
        <dbReference type="Proteomes" id="UP001152795"/>
    </source>
</evidence>
<dbReference type="EMBL" id="CACRXK020016622">
    <property type="protein sequence ID" value="CAB4030102.1"/>
    <property type="molecule type" value="Genomic_DNA"/>
</dbReference>
<feature type="compositionally biased region" description="Basic and acidic residues" evidence="1">
    <location>
        <begin position="116"/>
        <end position="126"/>
    </location>
</feature>
<dbReference type="AlphaFoldDB" id="A0A6S7KTN7"/>
<protein>
    <submittedName>
        <fullName evidence="2">Centrosomal of 164 kDa</fullName>
    </submittedName>
</protein>
<dbReference type="CDD" id="cd00201">
    <property type="entry name" value="WW"/>
    <property type="match status" value="1"/>
</dbReference>
<accession>A0A6S7KTN7</accession>
<reference evidence="2" key="1">
    <citation type="submission" date="2020-04" db="EMBL/GenBank/DDBJ databases">
        <authorList>
            <person name="Alioto T."/>
            <person name="Alioto T."/>
            <person name="Gomez Garrido J."/>
        </authorList>
    </citation>
    <scope>NUCLEOTIDE SEQUENCE</scope>
    <source>
        <strain evidence="2">A484AB</strain>
    </source>
</reference>
<dbReference type="PANTHER" id="PTHR21715:SF0">
    <property type="entry name" value="RH04127P"/>
    <property type="match status" value="1"/>
</dbReference>
<dbReference type="Pfam" id="PF00397">
    <property type="entry name" value="WW"/>
    <property type="match status" value="1"/>
</dbReference>
<feature type="compositionally biased region" description="Polar residues" evidence="1">
    <location>
        <begin position="167"/>
        <end position="187"/>
    </location>
</feature>
<keyword evidence="3" id="KW-1185">Reference proteome</keyword>
<organism evidence="2 3">
    <name type="scientific">Paramuricea clavata</name>
    <name type="common">Red gorgonian</name>
    <name type="synonym">Violescent sea-whip</name>
    <dbReference type="NCBI Taxonomy" id="317549"/>
    <lineage>
        <taxon>Eukaryota</taxon>
        <taxon>Metazoa</taxon>
        <taxon>Cnidaria</taxon>
        <taxon>Anthozoa</taxon>
        <taxon>Octocorallia</taxon>
        <taxon>Malacalcyonacea</taxon>
        <taxon>Plexauridae</taxon>
        <taxon>Paramuricea</taxon>
    </lineage>
</organism>
<dbReference type="Proteomes" id="UP001152795">
    <property type="component" value="Unassembled WGS sequence"/>
</dbReference>
<name>A0A6S7KTN7_PARCT</name>
<gene>
    <name evidence="2" type="ORF">PACLA_8A045965</name>
</gene>
<dbReference type="Gene3D" id="3.30.1470.10">
    <property type="entry name" value="Photosystem I PsaD, reaction center subunit II"/>
    <property type="match status" value="1"/>
</dbReference>
<dbReference type="InterPro" id="IPR053233">
    <property type="entry name" value="ABRA-related"/>
</dbReference>
<dbReference type="PANTHER" id="PTHR21715">
    <property type="entry name" value="RH04127P"/>
    <property type="match status" value="1"/>
</dbReference>
<dbReference type="PROSITE" id="PS50020">
    <property type="entry name" value="WW_DOMAIN_2"/>
    <property type="match status" value="1"/>
</dbReference>
<dbReference type="SMART" id="SM00456">
    <property type="entry name" value="WW"/>
    <property type="match status" value="1"/>
</dbReference>